<organism evidence="3 4">
    <name type="scientific">Lactiplantibacillus pentosus</name>
    <name type="common">Lactobacillus pentosus</name>
    <dbReference type="NCBI Taxonomy" id="1589"/>
    <lineage>
        <taxon>Bacteria</taxon>
        <taxon>Bacillati</taxon>
        <taxon>Bacillota</taxon>
        <taxon>Bacilli</taxon>
        <taxon>Lactobacillales</taxon>
        <taxon>Lactobacillaceae</taxon>
        <taxon>Lactiplantibacillus</taxon>
    </lineage>
</organism>
<dbReference type="Gene3D" id="3.40.710.10">
    <property type="entry name" value="DD-peptidase/beta-lactamase superfamily"/>
    <property type="match status" value="1"/>
</dbReference>
<name>A0AB37RD65_LACPE</name>
<dbReference type="EMBL" id="RDCL01000095">
    <property type="protein sequence ID" value="RMW51837.1"/>
    <property type="molecule type" value="Genomic_DNA"/>
</dbReference>
<comment type="caution">
    <text evidence="3">The sequence shown here is derived from an EMBL/GenBank/DDBJ whole genome shotgun (WGS) entry which is preliminary data.</text>
</comment>
<dbReference type="PANTHER" id="PTHR43283:SF11">
    <property type="entry name" value="BETA-LACTAMASE-RELATED DOMAIN-CONTAINING PROTEIN"/>
    <property type="match status" value="1"/>
</dbReference>
<dbReference type="Proteomes" id="UP000281061">
    <property type="component" value="Unassembled WGS sequence"/>
</dbReference>
<accession>A0AB37RD65</accession>
<sequence length="363" mass="40804">MSILLATIVFCYSVVAIDKKRGELQVEKSTSSKSVVMRTTLRNANLYGTTSKYTSDENDFLKSAKKKRINAYLLMAKNGRVVLQTGNGRAKANASWSGYSQFRVADFQKLLTIDLVLQLIRNDKVKLKDTLATLIPQLENTNLKNVTVKDLLTDNKKIYVKSKDIQDKGYYDLLVTFKKNITTSVSDSENMNCNFVLLAMIVQSMSKEDYTEYAQNSLLTNSGISHASFVSDGEINEQLAIPYHRSDNGVDYSKPYPTGNYLFGINDLCMSASDMYMLIDNSITKFARGSQSDIFKKSYRAVFGNTSIENSVYSMSIKSDGYELNLIFNYMKKIGIVYNVTSRPAKYNSENATAEFYHGITGD</sequence>
<evidence type="ECO:0000259" key="2">
    <source>
        <dbReference type="Pfam" id="PF00144"/>
    </source>
</evidence>
<proteinExistence type="predicted"/>
<dbReference type="InterPro" id="IPR001466">
    <property type="entry name" value="Beta-lactam-related"/>
</dbReference>
<keyword evidence="1 3" id="KW-0378">Hydrolase</keyword>
<dbReference type="GO" id="GO:0016787">
    <property type="term" value="F:hydrolase activity"/>
    <property type="evidence" value="ECO:0007669"/>
    <property type="project" value="UniProtKB-KW"/>
</dbReference>
<evidence type="ECO:0000313" key="3">
    <source>
        <dbReference type="EMBL" id="RMW51837.1"/>
    </source>
</evidence>
<evidence type="ECO:0000313" key="4">
    <source>
        <dbReference type="Proteomes" id="UP000281061"/>
    </source>
</evidence>
<dbReference type="InterPro" id="IPR012338">
    <property type="entry name" value="Beta-lactam/transpept-like"/>
</dbReference>
<dbReference type="PANTHER" id="PTHR43283">
    <property type="entry name" value="BETA-LACTAMASE-RELATED"/>
    <property type="match status" value="1"/>
</dbReference>
<gene>
    <name evidence="3" type="ORF">D6U17_14945</name>
</gene>
<evidence type="ECO:0000256" key="1">
    <source>
        <dbReference type="ARBA" id="ARBA00022801"/>
    </source>
</evidence>
<dbReference type="SUPFAM" id="SSF56601">
    <property type="entry name" value="beta-lactamase/transpeptidase-like"/>
    <property type="match status" value="1"/>
</dbReference>
<protein>
    <submittedName>
        <fullName evidence="3">Class A beta-lactamase-related serine hydrolase</fullName>
    </submittedName>
</protein>
<dbReference type="Pfam" id="PF00144">
    <property type="entry name" value="Beta-lactamase"/>
    <property type="match status" value="1"/>
</dbReference>
<dbReference type="AlphaFoldDB" id="A0AB37RD65"/>
<dbReference type="InterPro" id="IPR050789">
    <property type="entry name" value="Diverse_Enzym_Activities"/>
</dbReference>
<feature type="domain" description="Beta-lactamase-related" evidence="2">
    <location>
        <begin position="65"/>
        <end position="279"/>
    </location>
</feature>
<reference evidence="3 4" key="1">
    <citation type="submission" date="2018-10" db="EMBL/GenBank/DDBJ databases">
        <title>Genome sequences of five Lactobacillus pentosus strains isolated from brines of traditionally fermented spanish-style green table olives and differences between them.</title>
        <authorList>
            <person name="Jimenez Diaz R."/>
        </authorList>
    </citation>
    <scope>NUCLEOTIDE SEQUENCE [LARGE SCALE GENOMIC DNA]</scope>
    <source>
        <strain evidence="3 4">IG8</strain>
    </source>
</reference>